<evidence type="ECO:0000313" key="9">
    <source>
        <dbReference type="EMBL" id="NGM84710.1"/>
    </source>
</evidence>
<feature type="transmembrane region" description="Helical" evidence="8">
    <location>
        <begin position="119"/>
        <end position="137"/>
    </location>
</feature>
<dbReference type="CDD" id="cd06550">
    <property type="entry name" value="TM_ABC_iron-siderophores_like"/>
    <property type="match status" value="1"/>
</dbReference>
<sequence>MKTRHLILIGIIPFLLSVVSLFLGRYQVHPKEVLLTFAQLFTQGGTNVGIESATVVLQLRLPRIIAAAFVGAGLAVSGAAFQGVFHNPLVNSGLLGVSSGAGFGAALAIILFKASWATYPFAFVFGLIAVAASYWVARIYKTVPTIMLVLGGTIISSIFNALISLLKFVADTDRQLPAIVYWLMGSLSSVAYKDFWALIPIGMGILILIGFSWKVNVLSMGDKEAQTMGVDVIQTKAIIIVGATLATAGAVCMAGVVGWVGLVIPHIGRMVAGNDNRKLIPLSISLGAAFMILIDTLSRIIIESEIPLGILTSLVGAPFFIYLIKKTKGGGWR</sequence>
<evidence type="ECO:0000256" key="6">
    <source>
        <dbReference type="ARBA" id="ARBA00022989"/>
    </source>
</evidence>
<feature type="transmembrane region" description="Helical" evidence="8">
    <location>
        <begin position="6"/>
        <end position="24"/>
    </location>
</feature>
<dbReference type="Proteomes" id="UP000480151">
    <property type="component" value="Unassembled WGS sequence"/>
</dbReference>
<dbReference type="RefSeq" id="WP_165101972.1">
    <property type="nucleotide sequence ID" value="NZ_JAAKGU010000011.1"/>
</dbReference>
<dbReference type="GO" id="GO:0005886">
    <property type="term" value="C:plasma membrane"/>
    <property type="evidence" value="ECO:0007669"/>
    <property type="project" value="UniProtKB-SubCell"/>
</dbReference>
<keyword evidence="6 8" id="KW-1133">Transmembrane helix</keyword>
<dbReference type="PANTHER" id="PTHR30472">
    <property type="entry name" value="FERRIC ENTEROBACTIN TRANSPORT SYSTEM PERMEASE PROTEIN"/>
    <property type="match status" value="1"/>
</dbReference>
<feature type="transmembrane region" description="Helical" evidence="8">
    <location>
        <begin position="195"/>
        <end position="213"/>
    </location>
</feature>
<feature type="transmembrane region" description="Helical" evidence="8">
    <location>
        <begin position="237"/>
        <end position="267"/>
    </location>
</feature>
<evidence type="ECO:0000313" key="10">
    <source>
        <dbReference type="Proteomes" id="UP000480151"/>
    </source>
</evidence>
<dbReference type="EMBL" id="JAAKGU010000011">
    <property type="protein sequence ID" value="NGM84710.1"/>
    <property type="molecule type" value="Genomic_DNA"/>
</dbReference>
<name>A0A6M1PN66_9BACL</name>
<evidence type="ECO:0000256" key="2">
    <source>
        <dbReference type="ARBA" id="ARBA00007935"/>
    </source>
</evidence>
<accession>A0A6M1PN66</accession>
<keyword evidence="5 8" id="KW-0812">Transmembrane</keyword>
<dbReference type="FunFam" id="1.10.3470.10:FF:000001">
    <property type="entry name" value="Vitamin B12 ABC transporter permease BtuC"/>
    <property type="match status" value="1"/>
</dbReference>
<reference evidence="9 10" key="1">
    <citation type="submission" date="2020-02" db="EMBL/GenBank/DDBJ databases">
        <authorList>
            <person name="Gao J."/>
            <person name="Sun J."/>
        </authorList>
    </citation>
    <scope>NUCLEOTIDE SEQUENCE [LARGE SCALE GENOMIC DNA]</scope>
    <source>
        <strain evidence="9 10">7124</strain>
    </source>
</reference>
<keyword evidence="10" id="KW-1185">Reference proteome</keyword>
<dbReference type="AlphaFoldDB" id="A0A6M1PN66"/>
<evidence type="ECO:0000256" key="7">
    <source>
        <dbReference type="ARBA" id="ARBA00023136"/>
    </source>
</evidence>
<dbReference type="SUPFAM" id="SSF81345">
    <property type="entry name" value="ABC transporter involved in vitamin B12 uptake, BtuC"/>
    <property type="match status" value="1"/>
</dbReference>
<dbReference type="InterPro" id="IPR037294">
    <property type="entry name" value="ABC_BtuC-like"/>
</dbReference>
<feature type="transmembrane region" description="Helical" evidence="8">
    <location>
        <begin position="279"/>
        <end position="300"/>
    </location>
</feature>
<feature type="transmembrane region" description="Helical" evidence="8">
    <location>
        <begin position="64"/>
        <end position="85"/>
    </location>
</feature>
<dbReference type="InterPro" id="IPR000522">
    <property type="entry name" value="ABC_transptr_permease_BtuC"/>
</dbReference>
<feature type="transmembrane region" description="Helical" evidence="8">
    <location>
        <begin position="306"/>
        <end position="324"/>
    </location>
</feature>
<comment type="caution">
    <text evidence="9">The sequence shown here is derived from an EMBL/GenBank/DDBJ whole genome shotgun (WGS) entry which is preliminary data.</text>
</comment>
<evidence type="ECO:0000256" key="4">
    <source>
        <dbReference type="ARBA" id="ARBA00022475"/>
    </source>
</evidence>
<evidence type="ECO:0000256" key="5">
    <source>
        <dbReference type="ARBA" id="ARBA00022692"/>
    </source>
</evidence>
<proteinExistence type="inferred from homology"/>
<comment type="subcellular location">
    <subcellularLocation>
        <location evidence="1">Cell membrane</location>
        <topology evidence="1">Multi-pass membrane protein</topology>
    </subcellularLocation>
</comment>
<gene>
    <name evidence="9" type="ORF">G5B47_20110</name>
</gene>
<evidence type="ECO:0000256" key="1">
    <source>
        <dbReference type="ARBA" id="ARBA00004651"/>
    </source>
</evidence>
<organism evidence="9 10">
    <name type="scientific">Paenibacillus apii</name>
    <dbReference type="NCBI Taxonomy" id="1850370"/>
    <lineage>
        <taxon>Bacteria</taxon>
        <taxon>Bacillati</taxon>
        <taxon>Bacillota</taxon>
        <taxon>Bacilli</taxon>
        <taxon>Bacillales</taxon>
        <taxon>Paenibacillaceae</taxon>
        <taxon>Paenibacillus</taxon>
    </lineage>
</organism>
<feature type="transmembrane region" description="Helical" evidence="8">
    <location>
        <begin position="143"/>
        <end position="166"/>
    </location>
</feature>
<feature type="transmembrane region" description="Helical" evidence="8">
    <location>
        <begin position="91"/>
        <end position="112"/>
    </location>
</feature>
<comment type="similarity">
    <text evidence="2">Belongs to the binding-protein-dependent transport system permease family. FecCD subfamily.</text>
</comment>
<keyword evidence="7 8" id="KW-0472">Membrane</keyword>
<keyword evidence="3" id="KW-0813">Transport</keyword>
<keyword evidence="4" id="KW-1003">Cell membrane</keyword>
<protein>
    <submittedName>
        <fullName evidence="9">Iron ABC transporter permease</fullName>
    </submittedName>
</protein>
<dbReference type="PANTHER" id="PTHR30472:SF70">
    <property type="entry name" value="MOLYBDATE IMPORT SYSTEM PERMEASE PROTEIN MOLB"/>
    <property type="match status" value="1"/>
</dbReference>
<dbReference type="GO" id="GO:0022857">
    <property type="term" value="F:transmembrane transporter activity"/>
    <property type="evidence" value="ECO:0007669"/>
    <property type="project" value="InterPro"/>
</dbReference>
<dbReference type="Pfam" id="PF01032">
    <property type="entry name" value="FecCD"/>
    <property type="match status" value="1"/>
</dbReference>
<dbReference type="GO" id="GO:0033214">
    <property type="term" value="P:siderophore-iron import into cell"/>
    <property type="evidence" value="ECO:0007669"/>
    <property type="project" value="TreeGrafter"/>
</dbReference>
<evidence type="ECO:0000256" key="8">
    <source>
        <dbReference type="SAM" id="Phobius"/>
    </source>
</evidence>
<dbReference type="Gene3D" id="1.10.3470.10">
    <property type="entry name" value="ABC transporter involved in vitamin B12 uptake, BtuC"/>
    <property type="match status" value="1"/>
</dbReference>
<evidence type="ECO:0000256" key="3">
    <source>
        <dbReference type="ARBA" id="ARBA00022448"/>
    </source>
</evidence>